<organism evidence="4 5">
    <name type="scientific">Zophobas morio</name>
    <dbReference type="NCBI Taxonomy" id="2755281"/>
    <lineage>
        <taxon>Eukaryota</taxon>
        <taxon>Metazoa</taxon>
        <taxon>Ecdysozoa</taxon>
        <taxon>Arthropoda</taxon>
        <taxon>Hexapoda</taxon>
        <taxon>Insecta</taxon>
        <taxon>Pterygota</taxon>
        <taxon>Neoptera</taxon>
        <taxon>Endopterygota</taxon>
        <taxon>Coleoptera</taxon>
        <taxon>Polyphaga</taxon>
        <taxon>Cucujiformia</taxon>
        <taxon>Tenebrionidae</taxon>
        <taxon>Zophobas</taxon>
    </lineage>
</organism>
<keyword evidence="1" id="KW-0433">Leucine-rich repeat</keyword>
<keyword evidence="2" id="KW-0677">Repeat</keyword>
<keyword evidence="5" id="KW-1185">Reference proteome</keyword>
<accession>A0AA38IQ62</accession>
<evidence type="ECO:0000256" key="1">
    <source>
        <dbReference type="ARBA" id="ARBA00022614"/>
    </source>
</evidence>
<comment type="caution">
    <text evidence="4">The sequence shown here is derived from an EMBL/GenBank/DDBJ whole genome shotgun (WGS) entry which is preliminary data.</text>
</comment>
<dbReference type="EMBL" id="JALNTZ010000003">
    <property type="protein sequence ID" value="KAJ3659755.1"/>
    <property type="molecule type" value="Genomic_DNA"/>
</dbReference>
<evidence type="ECO:0000256" key="2">
    <source>
        <dbReference type="ARBA" id="ARBA00022737"/>
    </source>
</evidence>
<name>A0AA38IQ62_9CUCU</name>
<dbReference type="InterPro" id="IPR032675">
    <property type="entry name" value="LRR_dom_sf"/>
</dbReference>
<keyword evidence="3" id="KW-0732">Signal</keyword>
<dbReference type="AlphaFoldDB" id="A0AA38IQ62"/>
<dbReference type="PANTHER" id="PTHR24366">
    <property type="entry name" value="IG(IMMUNOGLOBULIN) AND LRR(LEUCINE RICH REPEAT) DOMAINS"/>
    <property type="match status" value="1"/>
</dbReference>
<proteinExistence type="predicted"/>
<evidence type="ECO:0000313" key="4">
    <source>
        <dbReference type="EMBL" id="KAJ3659755.1"/>
    </source>
</evidence>
<gene>
    <name evidence="4" type="ORF">Zmor_011428</name>
</gene>
<feature type="signal peptide" evidence="3">
    <location>
        <begin position="1"/>
        <end position="22"/>
    </location>
</feature>
<evidence type="ECO:0000256" key="3">
    <source>
        <dbReference type="SAM" id="SignalP"/>
    </source>
</evidence>
<dbReference type="PANTHER" id="PTHR24366:SF170">
    <property type="entry name" value="RE50361P"/>
    <property type="match status" value="1"/>
</dbReference>
<protein>
    <submittedName>
        <fullName evidence="4">Uncharacterized protein</fullName>
    </submittedName>
</protein>
<dbReference type="SMART" id="SM00369">
    <property type="entry name" value="LRR_TYP"/>
    <property type="match status" value="4"/>
</dbReference>
<dbReference type="Gene3D" id="3.80.10.10">
    <property type="entry name" value="Ribonuclease Inhibitor"/>
    <property type="match status" value="2"/>
</dbReference>
<reference evidence="4" key="1">
    <citation type="journal article" date="2023" name="G3 (Bethesda)">
        <title>Whole genome assemblies of Zophobas morio and Tenebrio molitor.</title>
        <authorList>
            <person name="Kaur S."/>
            <person name="Stinson S.A."/>
            <person name="diCenzo G.C."/>
        </authorList>
    </citation>
    <scope>NUCLEOTIDE SEQUENCE</scope>
    <source>
        <strain evidence="4">QUZm001</strain>
    </source>
</reference>
<feature type="chain" id="PRO_5041246222" evidence="3">
    <location>
        <begin position="23"/>
        <end position="432"/>
    </location>
</feature>
<dbReference type="InterPro" id="IPR001611">
    <property type="entry name" value="Leu-rich_rpt"/>
</dbReference>
<dbReference type="SUPFAM" id="SSF52058">
    <property type="entry name" value="L domain-like"/>
    <property type="match status" value="1"/>
</dbReference>
<sequence length="432" mass="49842">MVVSSLLQQFLVLVLLFRVVFNHCRHSYVTICDNIESINFEDEEDVTDLVIGNTSNQRELTSFNLFNLAKFENLKIFIIVGQINRLDSQYSGVPLPKTFDLFSLSNNELRQIHNSHFPTFSARKLSLVNNKIELIEKGTFAKHKVEIFDISDNLLEIIEQGILPSTSSTKTIIIKRNKLSFIDVYSFPSSLRVLNLDSNQLEYIQKNVFEDLNKLEKLTLSHNKLTLAPYVENMSNLRVINLSFNKIVSIERDAFTAPRQLELLDLSYNIITDPNIINHLFIENEQTYLRVNLAFNRLKFLKVRRSIYLVERIFVLYGNPWDCQKLKGNMAKVILCHVTQCDLRLFSSGVTPCCVNYSWGRNESLANYTIDEDIDKFQTIVAKNAHLVGCDLKSNLRRKFRAKLDIPLCDDSEEISFRVSVLQGNLVENILD</sequence>
<dbReference type="PROSITE" id="PS51450">
    <property type="entry name" value="LRR"/>
    <property type="match status" value="2"/>
</dbReference>
<dbReference type="Pfam" id="PF13855">
    <property type="entry name" value="LRR_8"/>
    <property type="match status" value="2"/>
</dbReference>
<evidence type="ECO:0000313" key="5">
    <source>
        <dbReference type="Proteomes" id="UP001168821"/>
    </source>
</evidence>
<dbReference type="InterPro" id="IPR003591">
    <property type="entry name" value="Leu-rich_rpt_typical-subtyp"/>
</dbReference>
<dbReference type="Proteomes" id="UP001168821">
    <property type="component" value="Unassembled WGS sequence"/>
</dbReference>